<evidence type="ECO:0000313" key="7">
    <source>
        <dbReference type="Proteomes" id="UP001519654"/>
    </source>
</evidence>
<dbReference type="Gene3D" id="3.40.430.10">
    <property type="entry name" value="Dihydrofolate Reductase, subunit A"/>
    <property type="match status" value="1"/>
</dbReference>
<keyword evidence="2" id="KW-0521">NADP</keyword>
<protein>
    <submittedName>
        <fullName evidence="6">Pyrimidine reductase family protein</fullName>
    </submittedName>
</protein>
<dbReference type="SUPFAM" id="SSF53597">
    <property type="entry name" value="Dihydrofolate reductase-like"/>
    <property type="match status" value="1"/>
</dbReference>
<accession>A0ABS5YGD7</accession>
<dbReference type="Pfam" id="PF01872">
    <property type="entry name" value="RibD_C"/>
    <property type="match status" value="1"/>
</dbReference>
<evidence type="ECO:0000313" key="6">
    <source>
        <dbReference type="EMBL" id="MBU2662425.1"/>
    </source>
</evidence>
<evidence type="ECO:0000256" key="1">
    <source>
        <dbReference type="ARBA" id="ARBA00005104"/>
    </source>
</evidence>
<dbReference type="EMBL" id="JAHKKG010000001">
    <property type="protein sequence ID" value="MBU2662425.1"/>
    <property type="molecule type" value="Genomic_DNA"/>
</dbReference>
<reference evidence="6 7" key="1">
    <citation type="submission" date="2021-06" db="EMBL/GenBank/DDBJ databases">
        <title>Actinoplanes lichenicola sp. nov., and Actinoplanes ovalisporus sp. nov., isolated from lichen in Thailand.</title>
        <authorList>
            <person name="Saeng-In P."/>
            <person name="Kanchanasin P."/>
            <person name="Yuki M."/>
            <person name="Kudo T."/>
            <person name="Ohkuma M."/>
            <person name="Phongsopitanun W."/>
            <person name="Tanasupawat S."/>
        </authorList>
    </citation>
    <scope>NUCLEOTIDE SEQUENCE [LARGE SCALE GENOMIC DNA]</scope>
    <source>
        <strain evidence="6 7">NBRC 110975</strain>
    </source>
</reference>
<proteinExistence type="predicted"/>
<dbReference type="NCBIfam" id="NF010663">
    <property type="entry name" value="PRK14059.1-1"/>
    <property type="match status" value="1"/>
</dbReference>
<comment type="caution">
    <text evidence="6">The sequence shown here is derived from an EMBL/GenBank/DDBJ whole genome shotgun (WGS) entry which is preliminary data.</text>
</comment>
<gene>
    <name evidence="6" type="ORF">KOI35_02765</name>
</gene>
<sequence length="286" mass="30694">MSAPTNPTVGSWGDLPGLPGSAARRLPRRFVVRLPAPRSRADPAGDRTARPVTNYPAWPPSADGLIELYPRNPAPTLRMNFIAGADGAVTVDGLSGGLHGPGDKEIFDSLRMVCDALIVASGTVKAENYDALRLTPEARAWRRANGLPEYPLMVVVSRSMDLDWDQLIFSDAPIRPIVLTHRGARAPDHADLIAVGDDEVDLAAGVEALHERGATQLLCEGGPTLFGSMIAADLVDELCLTVAPLLVGGEAGRISTGPATDPRRMTLRHVLTLEDMLFLRYVRQGR</sequence>
<evidence type="ECO:0000259" key="5">
    <source>
        <dbReference type="Pfam" id="PF01872"/>
    </source>
</evidence>
<comment type="pathway">
    <text evidence="1">Cofactor biosynthesis; riboflavin biosynthesis.</text>
</comment>
<evidence type="ECO:0000256" key="2">
    <source>
        <dbReference type="ARBA" id="ARBA00022857"/>
    </source>
</evidence>
<evidence type="ECO:0000256" key="4">
    <source>
        <dbReference type="SAM" id="MobiDB-lite"/>
    </source>
</evidence>
<dbReference type="InterPro" id="IPR024072">
    <property type="entry name" value="DHFR-like_dom_sf"/>
</dbReference>
<keyword evidence="7" id="KW-1185">Reference proteome</keyword>
<name>A0ABS5YGD7_9ACTN</name>
<dbReference type="InterPro" id="IPR002734">
    <property type="entry name" value="RibDG_C"/>
</dbReference>
<dbReference type="InterPro" id="IPR050765">
    <property type="entry name" value="Riboflavin_Biosynth_HTPR"/>
</dbReference>
<feature type="domain" description="Bacterial bifunctional deaminase-reductase C-terminal" evidence="5">
    <location>
        <begin position="75"/>
        <end position="274"/>
    </location>
</feature>
<evidence type="ECO:0000256" key="3">
    <source>
        <dbReference type="ARBA" id="ARBA00023002"/>
    </source>
</evidence>
<organism evidence="6 7">
    <name type="scientific">Paractinoplanes bogorensis</name>
    <dbReference type="NCBI Taxonomy" id="1610840"/>
    <lineage>
        <taxon>Bacteria</taxon>
        <taxon>Bacillati</taxon>
        <taxon>Actinomycetota</taxon>
        <taxon>Actinomycetes</taxon>
        <taxon>Micromonosporales</taxon>
        <taxon>Micromonosporaceae</taxon>
        <taxon>Paractinoplanes</taxon>
    </lineage>
</organism>
<dbReference type="PANTHER" id="PTHR38011:SF7">
    <property type="entry name" value="2,5-DIAMINO-6-RIBOSYLAMINO-4(3H)-PYRIMIDINONE 5'-PHOSPHATE REDUCTASE"/>
    <property type="match status" value="1"/>
</dbReference>
<feature type="region of interest" description="Disordered" evidence="4">
    <location>
        <begin position="1"/>
        <end position="20"/>
    </location>
</feature>
<dbReference type="PANTHER" id="PTHR38011">
    <property type="entry name" value="DIHYDROFOLATE REDUCTASE FAMILY PROTEIN (AFU_ORTHOLOGUE AFUA_8G06820)"/>
    <property type="match status" value="1"/>
</dbReference>
<dbReference type="Proteomes" id="UP001519654">
    <property type="component" value="Unassembled WGS sequence"/>
</dbReference>
<keyword evidence="3" id="KW-0560">Oxidoreductase</keyword>